<reference evidence="1 2" key="1">
    <citation type="submission" date="2016-01" db="EMBL/GenBank/DDBJ databases">
        <authorList>
            <person name="Regsiter A."/>
            <person name="william w."/>
        </authorList>
    </citation>
    <scope>NUCLEOTIDE SEQUENCE [LARGE SCALE GENOMIC DNA]</scope>
    <source>
        <strain evidence="1 2">B6</strain>
    </source>
</reference>
<organism evidence="1 2">
    <name type="scientific">Agrobacterium tumefaciens str. B6</name>
    <dbReference type="NCBI Taxonomy" id="1183423"/>
    <lineage>
        <taxon>Bacteria</taxon>
        <taxon>Pseudomonadati</taxon>
        <taxon>Pseudomonadota</taxon>
        <taxon>Alphaproteobacteria</taxon>
        <taxon>Hyphomicrobiales</taxon>
        <taxon>Rhizobiaceae</taxon>
        <taxon>Rhizobium/Agrobacterium group</taxon>
        <taxon>Agrobacterium</taxon>
        <taxon>Agrobacterium tumefaciens complex</taxon>
    </lineage>
</organism>
<protein>
    <submittedName>
        <fullName evidence="1">Uncharacterized protein</fullName>
    </submittedName>
</protein>
<dbReference type="EMBL" id="FCNL01000011">
    <property type="protein sequence ID" value="CVI15313.1"/>
    <property type="molecule type" value="Genomic_DNA"/>
</dbReference>
<dbReference type="Proteomes" id="UP000192074">
    <property type="component" value="Unassembled WGS sequence"/>
</dbReference>
<dbReference type="RefSeq" id="WP_060723239.1">
    <property type="nucleotide sequence ID" value="NZ_LMVK01000004.1"/>
</dbReference>
<comment type="caution">
    <text evidence="1">The sequence shown here is derived from an EMBL/GenBank/DDBJ whole genome shotgun (WGS) entry which is preliminary data.</text>
</comment>
<dbReference type="AlphaFoldDB" id="A0A822UX30"/>
<proteinExistence type="predicted"/>
<evidence type="ECO:0000313" key="2">
    <source>
        <dbReference type="Proteomes" id="UP000192074"/>
    </source>
</evidence>
<gene>
    <name evidence="1" type="ORF">AGR4A_Cc190074</name>
</gene>
<name>A0A822UX30_AGRTU</name>
<evidence type="ECO:0000313" key="1">
    <source>
        <dbReference type="EMBL" id="CVI15313.1"/>
    </source>
</evidence>
<accession>A0A822UX30</accession>
<sequence>MSYASEQAVLNGQWNAAEAAFQAEIKRQLPHVLMRPALIQDGNAWLAIYGDLPTGVVGTGSTPAGAMADFDAAWTRPAKSSTGPQLIELGQQIRDVLGFAEWASPEHAEDILKSLIDQFHRPLSVAVDASKATE</sequence>